<dbReference type="EMBL" id="JACAGB010000071">
    <property type="protein sequence ID" value="KAF6276426.1"/>
    <property type="molecule type" value="Genomic_DNA"/>
</dbReference>
<dbReference type="InterPro" id="IPR050169">
    <property type="entry name" value="Krueppel_C2H2_ZnF"/>
</dbReference>
<dbReference type="PROSITE" id="PS50805">
    <property type="entry name" value="KRAB"/>
    <property type="match status" value="1"/>
</dbReference>
<dbReference type="InterPro" id="IPR036051">
    <property type="entry name" value="KRAB_dom_sf"/>
</dbReference>
<dbReference type="Pfam" id="PF01352">
    <property type="entry name" value="KRAB"/>
    <property type="match status" value="1"/>
</dbReference>
<dbReference type="InterPro" id="IPR001909">
    <property type="entry name" value="KRAB"/>
</dbReference>
<dbReference type="SUPFAM" id="SSF109640">
    <property type="entry name" value="KRAB domain (Kruppel-associated box)"/>
    <property type="match status" value="1"/>
</dbReference>
<evidence type="ECO:0000259" key="1">
    <source>
        <dbReference type="PROSITE" id="PS50805"/>
    </source>
</evidence>
<comment type="caution">
    <text evidence="2">The sequence shown here is derived from an EMBL/GenBank/DDBJ whole genome shotgun (WGS) entry which is preliminary data.</text>
</comment>
<reference evidence="2 3" key="1">
    <citation type="journal article" date="2020" name="Nature">
        <title>Six reference-quality genomes reveal evolution of bat adaptations.</title>
        <authorList>
            <person name="Jebb D."/>
            <person name="Huang Z."/>
            <person name="Pippel M."/>
            <person name="Hughes G.M."/>
            <person name="Lavrichenko K."/>
            <person name="Devanna P."/>
            <person name="Winkler S."/>
            <person name="Jermiin L.S."/>
            <person name="Skirmuntt E.C."/>
            <person name="Katzourakis A."/>
            <person name="Burkitt-Gray L."/>
            <person name="Ray D.A."/>
            <person name="Sullivan K.A.M."/>
            <person name="Roscito J.G."/>
            <person name="Kirilenko B.M."/>
            <person name="Davalos L.M."/>
            <person name="Corthals A.P."/>
            <person name="Power M.L."/>
            <person name="Jones G."/>
            <person name="Ransome R.D."/>
            <person name="Dechmann D.K.N."/>
            <person name="Locatelli A.G."/>
            <person name="Puechmaille S.J."/>
            <person name="Fedrigo O."/>
            <person name="Jarvis E.D."/>
            <person name="Hiller M."/>
            <person name="Vernes S.C."/>
            <person name="Myers E.W."/>
            <person name="Teeling E.C."/>
        </authorList>
    </citation>
    <scope>NUCLEOTIDE SEQUENCE [LARGE SCALE GENOMIC DNA]</scope>
    <source>
        <strain evidence="2">MPipKuh1</strain>
        <tissue evidence="2">Flight muscle</tissue>
    </source>
</reference>
<sequence>MAASQEPLTFMDVAIDFSHEEWECLDPAQRKLYMDVMLENYSNLASLGEDDFLPEFLLHSHDFISFIIMTSLRRFCFLWYIFALKEQIWALAGLAQWIGLVACGLNGPRLDSDPGPMPKLPICSPVRSMQGYRSMILSHRCFSVSFPL</sequence>
<protein>
    <recommendedName>
        <fullName evidence="1">KRAB domain-containing protein</fullName>
    </recommendedName>
</protein>
<dbReference type="PANTHER" id="PTHR23232:SF163">
    <property type="entry name" value="ZINC FINGER PROTEIN 589"/>
    <property type="match status" value="1"/>
</dbReference>
<dbReference type="CDD" id="cd07765">
    <property type="entry name" value="KRAB_A-box"/>
    <property type="match status" value="1"/>
</dbReference>
<proteinExistence type="predicted"/>
<gene>
    <name evidence="2" type="ORF">mPipKuh1_010528</name>
</gene>
<evidence type="ECO:0000313" key="3">
    <source>
        <dbReference type="Proteomes" id="UP000558488"/>
    </source>
</evidence>
<evidence type="ECO:0000313" key="2">
    <source>
        <dbReference type="EMBL" id="KAF6276426.1"/>
    </source>
</evidence>
<accession>A0A7J7RJV5</accession>
<organism evidence="2 3">
    <name type="scientific">Pipistrellus kuhlii</name>
    <name type="common">Kuhl's pipistrelle</name>
    <dbReference type="NCBI Taxonomy" id="59472"/>
    <lineage>
        <taxon>Eukaryota</taxon>
        <taxon>Metazoa</taxon>
        <taxon>Chordata</taxon>
        <taxon>Craniata</taxon>
        <taxon>Vertebrata</taxon>
        <taxon>Euteleostomi</taxon>
        <taxon>Mammalia</taxon>
        <taxon>Eutheria</taxon>
        <taxon>Laurasiatheria</taxon>
        <taxon>Chiroptera</taxon>
        <taxon>Yangochiroptera</taxon>
        <taxon>Vespertilionidae</taxon>
        <taxon>Pipistrellus</taxon>
    </lineage>
</organism>
<dbReference type="Gene3D" id="6.10.140.140">
    <property type="match status" value="1"/>
</dbReference>
<dbReference type="Proteomes" id="UP000558488">
    <property type="component" value="Unassembled WGS sequence"/>
</dbReference>
<name>A0A7J7RJV5_PIPKU</name>
<dbReference type="AlphaFoldDB" id="A0A7J7RJV5"/>
<keyword evidence="3" id="KW-1185">Reference proteome</keyword>
<dbReference type="PANTHER" id="PTHR23232">
    <property type="entry name" value="KRAB DOMAIN C2H2 ZINC FINGER"/>
    <property type="match status" value="1"/>
</dbReference>
<dbReference type="GO" id="GO:0006355">
    <property type="term" value="P:regulation of DNA-templated transcription"/>
    <property type="evidence" value="ECO:0007669"/>
    <property type="project" value="InterPro"/>
</dbReference>
<feature type="domain" description="KRAB" evidence="1">
    <location>
        <begin position="8"/>
        <end position="86"/>
    </location>
</feature>
<dbReference type="SMART" id="SM00349">
    <property type="entry name" value="KRAB"/>
    <property type="match status" value="1"/>
</dbReference>